<evidence type="ECO:0000256" key="4">
    <source>
        <dbReference type="ARBA" id="ARBA00022692"/>
    </source>
</evidence>
<reference evidence="11 12" key="1">
    <citation type="journal article" date="2010" name="Stand. Genomic Sci.">
        <title>Complete genome sequence of Olsenella uli type strain (VPI D76D-27C).</title>
        <authorList>
            <person name="Goker M."/>
            <person name="Held B."/>
            <person name="Lucas S."/>
            <person name="Nolan M."/>
            <person name="Yasawong M."/>
            <person name="Glavina Del Rio T."/>
            <person name="Tice H."/>
            <person name="Cheng J.F."/>
            <person name="Bruce D."/>
            <person name="Detter J.C."/>
            <person name="Tapia R."/>
            <person name="Han C."/>
            <person name="Goodwin L."/>
            <person name="Pitluck S."/>
            <person name="Liolios K."/>
            <person name="Ivanova N."/>
            <person name="Mavromatis K."/>
            <person name="Mikhailova N."/>
            <person name="Pati A."/>
            <person name="Chen A."/>
            <person name="Palaniappan K."/>
            <person name="Land M."/>
            <person name="Hauser L."/>
            <person name="Chang Y.J."/>
            <person name="Jeffries C.D."/>
            <person name="Rohde M."/>
            <person name="Sikorski J."/>
            <person name="Pukall R."/>
            <person name="Woyke T."/>
            <person name="Bristow J."/>
            <person name="Eisen J.A."/>
            <person name="Markowitz V."/>
            <person name="Hugenholtz P."/>
            <person name="Kyrpides N.C."/>
            <person name="Klenk H.P."/>
            <person name="Lapidus A."/>
        </authorList>
    </citation>
    <scope>NUCLEOTIDE SEQUENCE [LARGE SCALE GENOMIC DNA]</scope>
    <source>
        <strain evidence="12">ATCC 49627 / DSM 7084 / CIP 109912 / JCM 12494 / NCIMB 702895 / VPI D76D-27C</strain>
    </source>
</reference>
<dbReference type="Gene3D" id="3.10.20.310">
    <property type="entry name" value="membrane protein fhac"/>
    <property type="match status" value="1"/>
</dbReference>
<organism evidence="11 12">
    <name type="scientific">Olsenella uli (strain ATCC 49627 / DSM 7084 / CCUG 31166 / CIP 109912 / JCM 12494 / LMG 11480 / NCIMB 702895 / VPI D76D-27C)</name>
    <name type="common">Lactobacillus uli</name>
    <dbReference type="NCBI Taxonomy" id="633147"/>
    <lineage>
        <taxon>Bacteria</taxon>
        <taxon>Bacillati</taxon>
        <taxon>Actinomycetota</taxon>
        <taxon>Coriobacteriia</taxon>
        <taxon>Coriobacteriales</taxon>
        <taxon>Atopobiaceae</taxon>
        <taxon>Olsenella</taxon>
    </lineage>
</organism>
<dbReference type="RefSeq" id="WP_013251957.1">
    <property type="nucleotide sequence ID" value="NC_014363.1"/>
</dbReference>
<evidence type="ECO:0000256" key="2">
    <source>
        <dbReference type="ARBA" id="ARBA00022475"/>
    </source>
</evidence>
<dbReference type="InterPro" id="IPR013685">
    <property type="entry name" value="POTRA_FtsQ_type"/>
</dbReference>
<feature type="domain" description="POTRA" evidence="10">
    <location>
        <begin position="82"/>
        <end position="150"/>
    </location>
</feature>
<proteinExistence type="predicted"/>
<accession>E1QVQ2</accession>
<evidence type="ECO:0000313" key="12">
    <source>
        <dbReference type="Proteomes" id="UP000000333"/>
    </source>
</evidence>
<evidence type="ECO:0000256" key="1">
    <source>
        <dbReference type="ARBA" id="ARBA00004370"/>
    </source>
</evidence>
<dbReference type="InterPro" id="IPR050487">
    <property type="entry name" value="FtsQ_DivIB"/>
</dbReference>
<evidence type="ECO:0000256" key="6">
    <source>
        <dbReference type="ARBA" id="ARBA00023136"/>
    </source>
</evidence>
<keyword evidence="2" id="KW-1003">Cell membrane</keyword>
<keyword evidence="12" id="KW-1185">Reference proteome</keyword>
<dbReference type="HOGENOM" id="CLU_052466_0_0_11"/>
<dbReference type="Proteomes" id="UP000000333">
    <property type="component" value="Chromosome"/>
</dbReference>
<dbReference type="STRING" id="633147.Olsu_1095"/>
<dbReference type="GO" id="GO:0005886">
    <property type="term" value="C:plasma membrane"/>
    <property type="evidence" value="ECO:0007669"/>
    <property type="project" value="TreeGrafter"/>
</dbReference>
<evidence type="ECO:0000256" key="5">
    <source>
        <dbReference type="ARBA" id="ARBA00022989"/>
    </source>
</evidence>
<name>E1QVQ2_OLSUV</name>
<dbReference type="eggNOG" id="COG1589">
    <property type="taxonomic scope" value="Bacteria"/>
</dbReference>
<feature type="transmembrane region" description="Helical" evidence="9">
    <location>
        <begin position="55"/>
        <end position="78"/>
    </location>
</feature>
<dbReference type="GO" id="GO:0051301">
    <property type="term" value="P:cell division"/>
    <property type="evidence" value="ECO:0007669"/>
    <property type="project" value="UniProtKB-KW"/>
</dbReference>
<keyword evidence="5 9" id="KW-1133">Transmembrane helix</keyword>
<feature type="region of interest" description="Disordered" evidence="8">
    <location>
        <begin position="1"/>
        <end position="44"/>
    </location>
</feature>
<keyword evidence="3" id="KW-0132">Cell division</keyword>
<dbReference type="EMBL" id="CP002106">
    <property type="protein sequence ID" value="ADK68205.1"/>
    <property type="molecule type" value="Genomic_DNA"/>
</dbReference>
<dbReference type="Pfam" id="PF08478">
    <property type="entry name" value="POTRA_1"/>
    <property type="match status" value="1"/>
</dbReference>
<dbReference type="KEGG" id="ols:Olsu_1095"/>
<feature type="region of interest" description="Disordered" evidence="8">
    <location>
        <begin position="302"/>
        <end position="321"/>
    </location>
</feature>
<evidence type="ECO:0000313" key="11">
    <source>
        <dbReference type="EMBL" id="ADK68205.1"/>
    </source>
</evidence>
<dbReference type="OrthoDB" id="3173189at2"/>
<dbReference type="PANTHER" id="PTHR37820">
    <property type="entry name" value="CELL DIVISION PROTEIN DIVIB"/>
    <property type="match status" value="1"/>
</dbReference>
<comment type="subcellular location">
    <subcellularLocation>
        <location evidence="1">Membrane</location>
    </subcellularLocation>
</comment>
<keyword evidence="4 9" id="KW-0812">Transmembrane</keyword>
<evidence type="ECO:0000256" key="3">
    <source>
        <dbReference type="ARBA" id="ARBA00022618"/>
    </source>
</evidence>
<keyword evidence="6 9" id="KW-0472">Membrane</keyword>
<dbReference type="InterPro" id="IPR034746">
    <property type="entry name" value="POTRA"/>
</dbReference>
<evidence type="ECO:0000259" key="10">
    <source>
        <dbReference type="PROSITE" id="PS51779"/>
    </source>
</evidence>
<feature type="compositionally biased region" description="Polar residues" evidence="8">
    <location>
        <begin position="303"/>
        <end position="321"/>
    </location>
</feature>
<gene>
    <name evidence="11" type="ordered locus">Olsu_1095</name>
</gene>
<dbReference type="AlphaFoldDB" id="E1QVQ2"/>
<sequence length="321" mass="33611">MRATSAARAGTAPRSVSQGRAPASRRGTVVAPTASAAPRRSGVEHAGSGATIRRAIVAGIVVAALLIVGLVGFLVLSYTPLFTISSIDAEATEHISSDNIAKLANVQSGTTLLSLDEEQVTKNLQKNPWVDSVSFEREFPDRLRISVTERTVDSIVVMSAGNVAWCLGDGNVWIEPLSLSPGENESFSEAALRKAQEMGALLITDVPSTVSPVAGSVATDETLKAVEAYREQFGPGLSSQIVSYNASTLDSISCTLSSGVEVSLGAATSIEAKESVITEILAKYSGKVTYINVRVPSKPSYRMVNSDNVQQGSGTAGTEYS</sequence>
<evidence type="ECO:0000256" key="9">
    <source>
        <dbReference type="SAM" id="Phobius"/>
    </source>
</evidence>
<evidence type="ECO:0000256" key="7">
    <source>
        <dbReference type="ARBA" id="ARBA00023306"/>
    </source>
</evidence>
<protein>
    <submittedName>
        <fullName evidence="11">Polypeptide-transport-associated domain protein FtsQ-type</fullName>
    </submittedName>
</protein>
<dbReference type="PROSITE" id="PS51779">
    <property type="entry name" value="POTRA"/>
    <property type="match status" value="1"/>
</dbReference>
<evidence type="ECO:0000256" key="8">
    <source>
        <dbReference type="SAM" id="MobiDB-lite"/>
    </source>
</evidence>
<dbReference type="PANTHER" id="PTHR37820:SF1">
    <property type="entry name" value="CELL DIVISION PROTEIN FTSQ"/>
    <property type="match status" value="1"/>
</dbReference>
<dbReference type="GeneID" id="78512518"/>
<keyword evidence="7" id="KW-0131">Cell cycle</keyword>